<dbReference type="PANTHER" id="PTHR12121">
    <property type="entry name" value="CARBON CATABOLITE REPRESSOR PROTEIN 4"/>
    <property type="match status" value="1"/>
</dbReference>
<dbReference type="PANTHER" id="PTHR12121:SF79">
    <property type="entry name" value="CARBON CATABOLITE REPRESSOR PROTEIN 4 HOMOLOG 1-LIKE ISOFORM X1"/>
    <property type="match status" value="1"/>
</dbReference>
<evidence type="ECO:0000313" key="4">
    <source>
        <dbReference type="Proteomes" id="UP001187192"/>
    </source>
</evidence>
<name>A0AA88AG61_FICCA</name>
<dbReference type="Pfam" id="PF03372">
    <property type="entry name" value="Exo_endo_phos"/>
    <property type="match status" value="1"/>
</dbReference>
<keyword evidence="4" id="KW-1185">Reference proteome</keyword>
<evidence type="ECO:0008006" key="5">
    <source>
        <dbReference type="Google" id="ProtNLM"/>
    </source>
</evidence>
<sequence length="588" mass="66617">MTGRHIVRHRTKILVRLPCDTPVVDVEINPYVHVVRRQSPLPKVRQACVVVCERTAAEKTGEKLNLRLWYRKQISSSCQAEVHCSIHRDKLATLQCSSCVTLNLPVEESYYCSTSCFIKAWKKHRVSHDRAYETDRTTDEKTGRELGSCGSWHGNEFIMVEWLKVGSSKSYTPTSDDWGSILKLEVVAVDCSTGAPLAPVKVVETNAVITAPNCEPRCIIKCLLNGGNFDTKVHSSNNATFSVLSYNVLADVCATRERYSYCPTWALVWEYRRQKLVNEIIEYDADIICLQEVQSDHFESFYEPELTKHGYSVMYTKKTPVLYTANKFVTDGCATFYRRKLFKVIMKREDNVAHIAVLETLDSERFRDVPQSRICVANTHIHANSDSPDVKLFQVVRLVNVLEEIVQFHTPLLICGDLNSLPLSDPHRFIVSGRCDLVDNEIKEHLDIFNHLKMRHSLPLASAYASFSLSAGNEKPQQTMDTRAMEPLFTNFTKNFSGTLDYIFYTENSLRVEGLLNLLDRETLGPGLPSPVWPSDHIALMARFSLKPQPTRLGRQSLGSPPNSWQKTAARQVVYQQAAAAAGKFLFL</sequence>
<evidence type="ECO:0000313" key="3">
    <source>
        <dbReference type="EMBL" id="GMN45328.1"/>
    </source>
</evidence>
<dbReference type="InterPro" id="IPR036691">
    <property type="entry name" value="Endo/exonu/phosph_ase_sf"/>
</dbReference>
<proteinExistence type="predicted"/>
<evidence type="ECO:0000259" key="2">
    <source>
        <dbReference type="Pfam" id="PF15801"/>
    </source>
</evidence>
<protein>
    <recommendedName>
        <fullName evidence="5">Endonuclease/exonuclease/phosphatase domain-containing protein</fullName>
    </recommendedName>
</protein>
<dbReference type="AlphaFoldDB" id="A0AA88AG61"/>
<dbReference type="Gene3D" id="3.60.10.10">
    <property type="entry name" value="Endonuclease/exonuclease/phosphatase"/>
    <property type="match status" value="1"/>
</dbReference>
<gene>
    <name evidence="3" type="ORF">TIFTF001_014513</name>
</gene>
<accession>A0AA88AG61</accession>
<dbReference type="InterPro" id="IPR050410">
    <property type="entry name" value="CCR4/nocturin_mRNA_transcr"/>
</dbReference>
<feature type="domain" description="Endonuclease/exonuclease/phosphatase" evidence="1">
    <location>
        <begin position="244"/>
        <end position="537"/>
    </location>
</feature>
<organism evidence="3 4">
    <name type="scientific">Ficus carica</name>
    <name type="common">Common fig</name>
    <dbReference type="NCBI Taxonomy" id="3494"/>
    <lineage>
        <taxon>Eukaryota</taxon>
        <taxon>Viridiplantae</taxon>
        <taxon>Streptophyta</taxon>
        <taxon>Embryophyta</taxon>
        <taxon>Tracheophyta</taxon>
        <taxon>Spermatophyta</taxon>
        <taxon>Magnoliopsida</taxon>
        <taxon>eudicotyledons</taxon>
        <taxon>Gunneridae</taxon>
        <taxon>Pentapetalae</taxon>
        <taxon>rosids</taxon>
        <taxon>fabids</taxon>
        <taxon>Rosales</taxon>
        <taxon>Moraceae</taxon>
        <taxon>Ficeae</taxon>
        <taxon>Ficus</taxon>
    </lineage>
</organism>
<dbReference type="EMBL" id="BTGU01000020">
    <property type="protein sequence ID" value="GMN45328.1"/>
    <property type="molecule type" value="Genomic_DNA"/>
</dbReference>
<dbReference type="GO" id="GO:0000175">
    <property type="term" value="F:3'-5'-RNA exonuclease activity"/>
    <property type="evidence" value="ECO:0007669"/>
    <property type="project" value="TreeGrafter"/>
</dbReference>
<dbReference type="InterPro" id="IPR031615">
    <property type="entry name" value="Zfn-C6H2"/>
</dbReference>
<reference evidence="3" key="1">
    <citation type="submission" date="2023-07" db="EMBL/GenBank/DDBJ databases">
        <title>draft genome sequence of fig (Ficus carica).</title>
        <authorList>
            <person name="Takahashi T."/>
            <person name="Nishimura K."/>
        </authorList>
    </citation>
    <scope>NUCLEOTIDE SEQUENCE</scope>
</reference>
<dbReference type="Pfam" id="PF15801">
    <property type="entry name" value="zf-C6H2"/>
    <property type="match status" value="1"/>
</dbReference>
<dbReference type="Proteomes" id="UP001187192">
    <property type="component" value="Unassembled WGS sequence"/>
</dbReference>
<dbReference type="InterPro" id="IPR005135">
    <property type="entry name" value="Endo/exonuclease/phosphatase"/>
</dbReference>
<evidence type="ECO:0000259" key="1">
    <source>
        <dbReference type="Pfam" id="PF03372"/>
    </source>
</evidence>
<comment type="caution">
    <text evidence="3">The sequence shown here is derived from an EMBL/GenBank/DDBJ whole genome shotgun (WGS) entry which is preliminary data.</text>
</comment>
<dbReference type="SUPFAM" id="SSF56219">
    <property type="entry name" value="DNase I-like"/>
    <property type="match status" value="1"/>
</dbReference>
<feature type="domain" description="C6H2-type" evidence="2">
    <location>
        <begin position="90"/>
        <end position="129"/>
    </location>
</feature>